<dbReference type="InParanoid" id="A0A1B7MFA5"/>
<accession>A0A1B7MFA5</accession>
<dbReference type="Proteomes" id="UP000092154">
    <property type="component" value="Unassembled WGS sequence"/>
</dbReference>
<dbReference type="AlphaFoldDB" id="A0A1B7MFA5"/>
<reference evidence="1 2" key="1">
    <citation type="submission" date="2016-06" db="EMBL/GenBank/DDBJ databases">
        <title>Comparative genomics of the ectomycorrhizal sister species Rhizopogon vinicolor and Rhizopogon vesiculosus (Basidiomycota: Boletales) reveals a divergence of the mating type B locus.</title>
        <authorList>
            <consortium name="DOE Joint Genome Institute"/>
            <person name="Mujic A.B."/>
            <person name="Kuo A."/>
            <person name="Tritt A."/>
            <person name="Lipzen A."/>
            <person name="Chen C."/>
            <person name="Johnson J."/>
            <person name="Sharma A."/>
            <person name="Barry K."/>
            <person name="Grigoriev I.V."/>
            <person name="Spatafora J.W."/>
        </authorList>
    </citation>
    <scope>NUCLEOTIDE SEQUENCE [LARGE SCALE GENOMIC DNA]</scope>
    <source>
        <strain evidence="1 2">AM-OR11-026</strain>
    </source>
</reference>
<protein>
    <submittedName>
        <fullName evidence="1">Uncharacterized protein</fullName>
    </submittedName>
</protein>
<proteinExistence type="predicted"/>
<evidence type="ECO:0000313" key="2">
    <source>
        <dbReference type="Proteomes" id="UP000092154"/>
    </source>
</evidence>
<gene>
    <name evidence="1" type="ORF">K503DRAFT_101647</name>
</gene>
<keyword evidence="2" id="KW-1185">Reference proteome</keyword>
<dbReference type="OrthoDB" id="1859733at2759"/>
<name>A0A1B7MFA5_9AGAM</name>
<dbReference type="EMBL" id="KV449482">
    <property type="protein sequence ID" value="OAX31276.1"/>
    <property type="molecule type" value="Genomic_DNA"/>
</dbReference>
<sequence length="89" mass="9759">MLSGAVAELFDTLCLYGTPAFDSAPTVTYDAWPAATHNVLVLPVPTRAKYDSESHCLNEDVTRRGSKSLLHLRAVLTSNVVTDMYRCTL</sequence>
<organism evidence="1 2">
    <name type="scientific">Rhizopogon vinicolor AM-OR11-026</name>
    <dbReference type="NCBI Taxonomy" id="1314800"/>
    <lineage>
        <taxon>Eukaryota</taxon>
        <taxon>Fungi</taxon>
        <taxon>Dikarya</taxon>
        <taxon>Basidiomycota</taxon>
        <taxon>Agaricomycotina</taxon>
        <taxon>Agaricomycetes</taxon>
        <taxon>Agaricomycetidae</taxon>
        <taxon>Boletales</taxon>
        <taxon>Suillineae</taxon>
        <taxon>Rhizopogonaceae</taxon>
        <taxon>Rhizopogon</taxon>
    </lineage>
</organism>
<evidence type="ECO:0000313" key="1">
    <source>
        <dbReference type="EMBL" id="OAX31276.1"/>
    </source>
</evidence>